<dbReference type="AlphaFoldDB" id="A0A166FQN8"/>
<dbReference type="STRING" id="1314776.A0A166FQN8"/>
<feature type="region of interest" description="Disordered" evidence="2">
    <location>
        <begin position="513"/>
        <end position="561"/>
    </location>
</feature>
<dbReference type="PANTHER" id="PTHR31005:SF8">
    <property type="entry name" value="DUF4139 DOMAIN-CONTAINING PROTEIN"/>
    <property type="match status" value="1"/>
</dbReference>
<evidence type="ECO:0000313" key="6">
    <source>
        <dbReference type="Proteomes" id="UP000076798"/>
    </source>
</evidence>
<evidence type="ECO:0000313" key="5">
    <source>
        <dbReference type="EMBL" id="KZT40907.1"/>
    </source>
</evidence>
<dbReference type="Pfam" id="PF13598">
    <property type="entry name" value="DUF4139"/>
    <property type="match status" value="1"/>
</dbReference>
<accession>A0A166FQN8</accession>
<feature type="domain" description="DUF4139" evidence="3">
    <location>
        <begin position="193"/>
        <end position="584"/>
    </location>
</feature>
<feature type="coiled-coil region" evidence="1">
    <location>
        <begin position="138"/>
        <end position="172"/>
    </location>
</feature>
<feature type="domain" description="DUF4140" evidence="4">
    <location>
        <begin position="17"/>
        <end position="110"/>
    </location>
</feature>
<feature type="compositionally biased region" description="Low complexity" evidence="2">
    <location>
        <begin position="540"/>
        <end position="550"/>
    </location>
</feature>
<evidence type="ECO:0008006" key="7">
    <source>
        <dbReference type="Google" id="ProtNLM"/>
    </source>
</evidence>
<gene>
    <name evidence="5" type="ORF">SISSUDRAFT_1031635</name>
</gene>
<evidence type="ECO:0000256" key="1">
    <source>
        <dbReference type="SAM" id="Coils"/>
    </source>
</evidence>
<dbReference type="NCBIfam" id="TIGR02231">
    <property type="entry name" value="mucoidy inhibitor MuiA family protein"/>
    <property type="match status" value="1"/>
</dbReference>
<dbReference type="Proteomes" id="UP000076798">
    <property type="component" value="Unassembled WGS sequence"/>
</dbReference>
<evidence type="ECO:0000259" key="3">
    <source>
        <dbReference type="Pfam" id="PF13598"/>
    </source>
</evidence>
<name>A0A166FQN8_9AGAM</name>
<reference evidence="5 6" key="1">
    <citation type="journal article" date="2016" name="Mol. Biol. Evol.">
        <title>Comparative Genomics of Early-Diverging Mushroom-Forming Fungi Provides Insights into the Origins of Lignocellulose Decay Capabilities.</title>
        <authorList>
            <person name="Nagy L.G."/>
            <person name="Riley R."/>
            <person name="Tritt A."/>
            <person name="Adam C."/>
            <person name="Daum C."/>
            <person name="Floudas D."/>
            <person name="Sun H."/>
            <person name="Yadav J.S."/>
            <person name="Pangilinan J."/>
            <person name="Larsson K.H."/>
            <person name="Matsuura K."/>
            <person name="Barry K."/>
            <person name="Labutti K."/>
            <person name="Kuo R."/>
            <person name="Ohm R.A."/>
            <person name="Bhattacharya S.S."/>
            <person name="Shirouzu T."/>
            <person name="Yoshinaga Y."/>
            <person name="Martin F.M."/>
            <person name="Grigoriev I.V."/>
            <person name="Hibbett D.S."/>
        </authorList>
    </citation>
    <scope>NUCLEOTIDE SEQUENCE [LARGE SCALE GENOMIC DNA]</scope>
    <source>
        <strain evidence="5 6">HHB10207 ss-3</strain>
    </source>
</reference>
<dbReference type="Pfam" id="PF13600">
    <property type="entry name" value="DUF4140"/>
    <property type="match status" value="1"/>
</dbReference>
<dbReference type="EMBL" id="KV428027">
    <property type="protein sequence ID" value="KZT40907.1"/>
    <property type="molecule type" value="Genomic_DNA"/>
</dbReference>
<dbReference type="OrthoDB" id="10068793at2759"/>
<dbReference type="InterPro" id="IPR037291">
    <property type="entry name" value="DUF4139"/>
</dbReference>
<dbReference type="PANTHER" id="PTHR31005">
    <property type="entry name" value="DUF4139 DOMAIN-CONTAINING PROTEIN"/>
    <property type="match status" value="1"/>
</dbReference>
<sequence>MSQVVTYDASEHPVNSVTVYQVNRAEINRRIKVNLASGQNEVEIIHLPSVLDEDSIRVDGIGKAVIFDVIYKPPMPTKKSTDSETLKALLKKKALLDSRQHILEREDSILTSYSNNIDSQHVDSQKLAEFFTLYQERKAALDLQLLELQETLKDTEQEIEEERKLVKSDKKSQKRGVKIVVVVLAEEDGPAELSLSYVVSSAQWKPQYDLRASISNSEKSKSSISLQYRASIWQSTGEDWDNVDLHLSTASPQMGSTVPGVKIAYIREDTPVYYRSSNRKNRKAILERSASFAVPAAPMAMSYSAVGGGGDGGDDEAYYFAGPPAFMKNTQAVANESAISASFNIEGLSSIPSDTDEDSQTHKVTIAVIELDDVSLEWIAVPKELPSAFLQCRVKNTSPYLLLPGPANIFMDNNFVSKSEISQVSSQESFSCSLGVDPEVRVTYHPQRKWVKTVGGLLTSKVTTTSFTQTISLKNNRRATLKKLIVKDNVPVSSDSRIKVVVSEPKGLEDAATVSKSSSVPRGPSKDISLGPNLKVRWAPTAGSDSTSPDDGSDDNVEGTIEWTCAVEPGSSQDLQLSWDVVAPAGVRWTKTG</sequence>
<dbReference type="InterPro" id="IPR025554">
    <property type="entry name" value="DUF4140"/>
</dbReference>
<keyword evidence="1" id="KW-0175">Coiled coil</keyword>
<proteinExistence type="predicted"/>
<protein>
    <recommendedName>
        <fullName evidence="7">Mucoidy inhibitor A</fullName>
    </recommendedName>
</protein>
<keyword evidence="6" id="KW-1185">Reference proteome</keyword>
<evidence type="ECO:0000256" key="2">
    <source>
        <dbReference type="SAM" id="MobiDB-lite"/>
    </source>
</evidence>
<organism evidence="5 6">
    <name type="scientific">Sistotremastrum suecicum HHB10207 ss-3</name>
    <dbReference type="NCBI Taxonomy" id="1314776"/>
    <lineage>
        <taxon>Eukaryota</taxon>
        <taxon>Fungi</taxon>
        <taxon>Dikarya</taxon>
        <taxon>Basidiomycota</taxon>
        <taxon>Agaricomycotina</taxon>
        <taxon>Agaricomycetes</taxon>
        <taxon>Sistotremastrales</taxon>
        <taxon>Sistotremastraceae</taxon>
        <taxon>Sistotremastrum</taxon>
    </lineage>
</organism>
<evidence type="ECO:0000259" key="4">
    <source>
        <dbReference type="Pfam" id="PF13600"/>
    </source>
</evidence>
<dbReference type="InterPro" id="IPR011935">
    <property type="entry name" value="CHP02231"/>
</dbReference>